<comment type="caution">
    <text evidence="2">The sequence shown here is derived from an EMBL/GenBank/DDBJ whole genome shotgun (WGS) entry which is preliminary data.</text>
</comment>
<evidence type="ECO:0000313" key="2">
    <source>
        <dbReference type="EMBL" id="MED6137240.1"/>
    </source>
</evidence>
<sequence length="166" mass="18276">MGPEYPIIRPDPIRTNYIGSIPDSHRPTPRPHRPRPTPQPQPFLLPLPLTSSSPKVIPRLGSPRLVKSSLSPHLVKSSRRRTHTQPRLVIVTCPLVRLAAAPPARLAVARSPVEITFSQPASTGQASRSHVAFGRSRSPRRVASSLVTDPFLNFCTACDRFFSSLL</sequence>
<dbReference type="EMBL" id="JASCZI010061014">
    <property type="protein sequence ID" value="MED6137240.1"/>
    <property type="molecule type" value="Genomic_DNA"/>
</dbReference>
<feature type="region of interest" description="Disordered" evidence="1">
    <location>
        <begin position="1"/>
        <end position="48"/>
    </location>
</feature>
<gene>
    <name evidence="2" type="ORF">PIB30_063228</name>
</gene>
<feature type="compositionally biased region" description="Pro residues" evidence="1">
    <location>
        <begin position="36"/>
        <end position="45"/>
    </location>
</feature>
<reference evidence="2 3" key="1">
    <citation type="journal article" date="2023" name="Plants (Basel)">
        <title>Bridging the Gap: Combining Genomics and Transcriptomics Approaches to Understand Stylosanthes scabra, an Orphan Legume from the Brazilian Caatinga.</title>
        <authorList>
            <person name="Ferreira-Neto J.R.C."/>
            <person name="da Silva M.D."/>
            <person name="Binneck E."/>
            <person name="de Melo N.F."/>
            <person name="da Silva R.H."/>
            <person name="de Melo A.L.T.M."/>
            <person name="Pandolfi V."/>
            <person name="Bustamante F.O."/>
            <person name="Brasileiro-Vidal A.C."/>
            <person name="Benko-Iseppon A.M."/>
        </authorList>
    </citation>
    <scope>NUCLEOTIDE SEQUENCE [LARGE SCALE GENOMIC DNA]</scope>
    <source>
        <tissue evidence="2">Leaves</tissue>
    </source>
</reference>
<accession>A0ABU6SMK3</accession>
<protein>
    <submittedName>
        <fullName evidence="2">Uncharacterized protein</fullName>
    </submittedName>
</protein>
<organism evidence="2 3">
    <name type="scientific">Stylosanthes scabra</name>
    <dbReference type="NCBI Taxonomy" id="79078"/>
    <lineage>
        <taxon>Eukaryota</taxon>
        <taxon>Viridiplantae</taxon>
        <taxon>Streptophyta</taxon>
        <taxon>Embryophyta</taxon>
        <taxon>Tracheophyta</taxon>
        <taxon>Spermatophyta</taxon>
        <taxon>Magnoliopsida</taxon>
        <taxon>eudicotyledons</taxon>
        <taxon>Gunneridae</taxon>
        <taxon>Pentapetalae</taxon>
        <taxon>rosids</taxon>
        <taxon>fabids</taxon>
        <taxon>Fabales</taxon>
        <taxon>Fabaceae</taxon>
        <taxon>Papilionoideae</taxon>
        <taxon>50 kb inversion clade</taxon>
        <taxon>dalbergioids sensu lato</taxon>
        <taxon>Dalbergieae</taxon>
        <taxon>Pterocarpus clade</taxon>
        <taxon>Stylosanthes</taxon>
    </lineage>
</organism>
<evidence type="ECO:0000313" key="3">
    <source>
        <dbReference type="Proteomes" id="UP001341840"/>
    </source>
</evidence>
<keyword evidence="3" id="KW-1185">Reference proteome</keyword>
<evidence type="ECO:0000256" key="1">
    <source>
        <dbReference type="SAM" id="MobiDB-lite"/>
    </source>
</evidence>
<dbReference type="Proteomes" id="UP001341840">
    <property type="component" value="Unassembled WGS sequence"/>
</dbReference>
<proteinExistence type="predicted"/>
<name>A0ABU6SMK3_9FABA</name>